<dbReference type="AlphaFoldDB" id="A0A4S3M5V4"/>
<evidence type="ECO:0000313" key="2">
    <source>
        <dbReference type="Proteomes" id="UP000306113"/>
    </source>
</evidence>
<proteinExistence type="predicted"/>
<dbReference type="RefSeq" id="WP_136340557.1">
    <property type="nucleotide sequence ID" value="NZ_SSMD01000011.1"/>
</dbReference>
<dbReference type="Pfam" id="PF10649">
    <property type="entry name" value="DUF2478"/>
    <property type="match status" value="1"/>
</dbReference>
<dbReference type="InterPro" id="IPR018912">
    <property type="entry name" value="DUF2478"/>
</dbReference>
<sequence>MNLAYVISDQTGAVNRALSSLADALMARGLRVIGTTQTDTPRPKTHHCDMDVRVLPEGTIIRISQDLGPNSRGCRLDPNALESAVAQTQARLDGADILIINKFGKHEAEGRGFREVIGEAAARGIPVIVGTNGLNVDAFQDFCDGTATALPAEAQALLDWADTALVPA</sequence>
<organism evidence="1 2">
    <name type="scientific">Thalassobius vesicularis</name>
    <dbReference type="NCBI Taxonomy" id="1294297"/>
    <lineage>
        <taxon>Bacteria</taxon>
        <taxon>Pseudomonadati</taxon>
        <taxon>Pseudomonadota</taxon>
        <taxon>Alphaproteobacteria</taxon>
        <taxon>Rhodobacterales</taxon>
        <taxon>Roseobacteraceae</taxon>
        <taxon>Thalassovita</taxon>
    </lineage>
</organism>
<protein>
    <submittedName>
        <fullName evidence="1">DUF2478 domain-containing protein</fullName>
    </submittedName>
</protein>
<keyword evidence="2" id="KW-1185">Reference proteome</keyword>
<comment type="caution">
    <text evidence="1">The sequence shown here is derived from an EMBL/GenBank/DDBJ whole genome shotgun (WGS) entry which is preliminary data.</text>
</comment>
<dbReference type="EMBL" id="SSMD01000011">
    <property type="protein sequence ID" value="THD71601.1"/>
    <property type="molecule type" value="Genomic_DNA"/>
</dbReference>
<reference evidence="1 2" key="1">
    <citation type="submission" date="2019-04" db="EMBL/GenBank/DDBJ databases">
        <title>Draft genome sequence of Youngimonas vesicularis.</title>
        <authorList>
            <person name="Hameed A."/>
        </authorList>
    </citation>
    <scope>NUCLEOTIDE SEQUENCE [LARGE SCALE GENOMIC DNA]</scope>
    <source>
        <strain evidence="1 2">CC-AMW-E</strain>
    </source>
</reference>
<dbReference type="Proteomes" id="UP000306113">
    <property type="component" value="Unassembled WGS sequence"/>
</dbReference>
<name>A0A4S3M5V4_9RHOB</name>
<dbReference type="OrthoDB" id="5918880at2"/>
<gene>
    <name evidence="1" type="ORF">E7681_17505</name>
</gene>
<evidence type="ECO:0000313" key="1">
    <source>
        <dbReference type="EMBL" id="THD71601.1"/>
    </source>
</evidence>
<accession>A0A4S3M5V4</accession>